<dbReference type="EMBL" id="CADEPM010000008">
    <property type="protein sequence ID" value="CAB3409321.1"/>
    <property type="molecule type" value="Genomic_DNA"/>
</dbReference>
<proteinExistence type="predicted"/>
<evidence type="ECO:0000256" key="1">
    <source>
        <dbReference type="SAM" id="MobiDB-lite"/>
    </source>
</evidence>
<feature type="compositionally biased region" description="Polar residues" evidence="1">
    <location>
        <begin position="84"/>
        <end position="107"/>
    </location>
</feature>
<comment type="caution">
    <text evidence="2">The sequence shown here is derived from an EMBL/GenBank/DDBJ whole genome shotgun (WGS) entry which is preliminary data.</text>
</comment>
<feature type="compositionally biased region" description="Low complexity" evidence="1">
    <location>
        <begin position="24"/>
        <end position="33"/>
    </location>
</feature>
<dbReference type="Proteomes" id="UP000494206">
    <property type="component" value="Unassembled WGS sequence"/>
</dbReference>
<protein>
    <submittedName>
        <fullName evidence="2">Uncharacterized protein</fullName>
    </submittedName>
</protein>
<feature type="region of interest" description="Disordered" evidence="1">
    <location>
        <begin position="1"/>
        <end position="34"/>
    </location>
</feature>
<gene>
    <name evidence="2" type="ORF">CBOVIS_LOCUS10987</name>
</gene>
<sequence>MIRGLNSPGGIGLPNNRGAGIGMAQPAPQQQQQFYDDEPYQANASQLRFKTNVRSMERRETGNLIPFSQRSLGGAGVTPFGSAPAQSFFGSGLPMNNTSSPRKMQSQQQMIFGGGIPQSPSTKMKLPASVV</sequence>
<accession>A0A8S1F637</accession>
<organism evidence="2 3">
    <name type="scientific">Caenorhabditis bovis</name>
    <dbReference type="NCBI Taxonomy" id="2654633"/>
    <lineage>
        <taxon>Eukaryota</taxon>
        <taxon>Metazoa</taxon>
        <taxon>Ecdysozoa</taxon>
        <taxon>Nematoda</taxon>
        <taxon>Chromadorea</taxon>
        <taxon>Rhabditida</taxon>
        <taxon>Rhabditina</taxon>
        <taxon>Rhabditomorpha</taxon>
        <taxon>Rhabditoidea</taxon>
        <taxon>Rhabditidae</taxon>
        <taxon>Peloderinae</taxon>
        <taxon>Caenorhabditis</taxon>
    </lineage>
</organism>
<name>A0A8S1F637_9PELO</name>
<keyword evidence="3" id="KW-1185">Reference proteome</keyword>
<evidence type="ECO:0000313" key="2">
    <source>
        <dbReference type="EMBL" id="CAB3409321.1"/>
    </source>
</evidence>
<evidence type="ECO:0000313" key="3">
    <source>
        <dbReference type="Proteomes" id="UP000494206"/>
    </source>
</evidence>
<dbReference type="OrthoDB" id="5868854at2759"/>
<feature type="region of interest" description="Disordered" evidence="1">
    <location>
        <begin position="78"/>
        <end position="107"/>
    </location>
</feature>
<dbReference type="AlphaFoldDB" id="A0A8S1F637"/>
<feature type="region of interest" description="Disordered" evidence="1">
    <location>
        <begin position="112"/>
        <end position="131"/>
    </location>
</feature>
<reference evidence="2 3" key="1">
    <citation type="submission" date="2020-04" db="EMBL/GenBank/DDBJ databases">
        <authorList>
            <person name="Laetsch R D."/>
            <person name="Stevens L."/>
            <person name="Kumar S."/>
            <person name="Blaxter L. M."/>
        </authorList>
    </citation>
    <scope>NUCLEOTIDE SEQUENCE [LARGE SCALE GENOMIC DNA]</scope>
</reference>